<dbReference type="AlphaFoldDB" id="A0A8S2EKC4"/>
<organism evidence="2 4">
    <name type="scientific">Didymodactylos carnosus</name>
    <dbReference type="NCBI Taxonomy" id="1234261"/>
    <lineage>
        <taxon>Eukaryota</taxon>
        <taxon>Metazoa</taxon>
        <taxon>Spiralia</taxon>
        <taxon>Gnathifera</taxon>
        <taxon>Rotifera</taxon>
        <taxon>Eurotatoria</taxon>
        <taxon>Bdelloidea</taxon>
        <taxon>Philodinida</taxon>
        <taxon>Philodinidae</taxon>
        <taxon>Didymodactylos</taxon>
    </lineage>
</organism>
<dbReference type="Proteomes" id="UP000677228">
    <property type="component" value="Unassembled WGS sequence"/>
</dbReference>
<feature type="region of interest" description="Disordered" evidence="1">
    <location>
        <begin position="19"/>
        <end position="124"/>
    </location>
</feature>
<evidence type="ECO:0000256" key="1">
    <source>
        <dbReference type="SAM" id="MobiDB-lite"/>
    </source>
</evidence>
<evidence type="ECO:0000313" key="3">
    <source>
        <dbReference type="EMBL" id="CAF3982375.1"/>
    </source>
</evidence>
<dbReference type="EMBL" id="CAJNOK010012783">
    <property type="protein sequence ID" value="CAF1171016.1"/>
    <property type="molecule type" value="Genomic_DNA"/>
</dbReference>
<evidence type="ECO:0000313" key="4">
    <source>
        <dbReference type="Proteomes" id="UP000677228"/>
    </source>
</evidence>
<comment type="caution">
    <text evidence="2">The sequence shown here is derived from an EMBL/GenBank/DDBJ whole genome shotgun (WGS) entry which is preliminary data.</text>
</comment>
<reference evidence="2" key="1">
    <citation type="submission" date="2021-02" db="EMBL/GenBank/DDBJ databases">
        <authorList>
            <person name="Nowell W R."/>
        </authorList>
    </citation>
    <scope>NUCLEOTIDE SEQUENCE</scope>
</reference>
<sequence length="124" mass="14274">MLPFHQGRMNDFCSSLAEFEHPAESSQNIPHTVSERHSKHDPAIQDKLTQDKDSHETLSMVESHGSSSSKSYYNSFNENKPPPKEKPKPKEEEKPPEKPKPKEEEKKPPKPKPNKRSVMMVEEK</sequence>
<accession>A0A8S2EKC4</accession>
<dbReference type="EMBL" id="CAJOBA010034307">
    <property type="protein sequence ID" value="CAF3982375.1"/>
    <property type="molecule type" value="Genomic_DNA"/>
</dbReference>
<name>A0A8S2EKC4_9BILA</name>
<evidence type="ECO:0000313" key="2">
    <source>
        <dbReference type="EMBL" id="CAF1171016.1"/>
    </source>
</evidence>
<feature type="compositionally biased region" description="Low complexity" evidence="1">
    <location>
        <begin position="59"/>
        <end position="79"/>
    </location>
</feature>
<proteinExistence type="predicted"/>
<dbReference type="Proteomes" id="UP000682733">
    <property type="component" value="Unassembled WGS sequence"/>
</dbReference>
<feature type="compositionally biased region" description="Basic and acidic residues" evidence="1">
    <location>
        <begin position="33"/>
        <end position="56"/>
    </location>
</feature>
<protein>
    <submittedName>
        <fullName evidence="2">Uncharacterized protein</fullName>
    </submittedName>
</protein>
<feature type="compositionally biased region" description="Basic and acidic residues" evidence="1">
    <location>
        <begin position="81"/>
        <end position="108"/>
    </location>
</feature>
<gene>
    <name evidence="2" type="ORF">OVA965_LOCUS22572</name>
    <name evidence="3" type="ORF">TMI583_LOCUS23286</name>
</gene>